<evidence type="ECO:0000313" key="7">
    <source>
        <dbReference type="Proteomes" id="UP001564657"/>
    </source>
</evidence>
<comment type="cofactor">
    <cofactor evidence="1">
        <name>[4Fe-4S] cluster</name>
        <dbReference type="ChEBI" id="CHEBI:49883"/>
    </cofactor>
</comment>
<keyword evidence="4" id="KW-0411">Iron-sulfur</keyword>
<dbReference type="InterPro" id="IPR008275">
    <property type="entry name" value="CoA_E_activase_dom"/>
</dbReference>
<dbReference type="Proteomes" id="UP001564657">
    <property type="component" value="Unassembled WGS sequence"/>
</dbReference>
<feature type="domain" description="ATPase BadF/BadG/BcrA/BcrD type" evidence="5">
    <location>
        <begin position="4"/>
        <end position="247"/>
    </location>
</feature>
<dbReference type="NCBIfam" id="TIGR00241">
    <property type="entry name" value="CoA_E_activ"/>
    <property type="match status" value="1"/>
</dbReference>
<name>A0ABV4BLQ3_9CLOT</name>
<keyword evidence="2" id="KW-0479">Metal-binding</keyword>
<dbReference type="EMBL" id="JBGEWD010000004">
    <property type="protein sequence ID" value="MEY7999723.1"/>
    <property type="molecule type" value="Genomic_DNA"/>
</dbReference>
<comment type="caution">
    <text evidence="6">The sequence shown here is derived from an EMBL/GenBank/DDBJ whole genome shotgun (WGS) entry which is preliminary data.</text>
</comment>
<evidence type="ECO:0000256" key="2">
    <source>
        <dbReference type="ARBA" id="ARBA00022723"/>
    </source>
</evidence>
<keyword evidence="7" id="KW-1185">Reference proteome</keyword>
<gene>
    <name evidence="6" type="ORF">AB8U03_05790</name>
</gene>
<proteinExistence type="predicted"/>
<protein>
    <submittedName>
        <fullName evidence="6">Acyl-CoA dehydratase activase</fullName>
    </submittedName>
</protein>
<keyword evidence="3" id="KW-0408">Iron</keyword>
<dbReference type="InterPro" id="IPR002731">
    <property type="entry name" value="ATPase_BadF"/>
</dbReference>
<evidence type="ECO:0000313" key="6">
    <source>
        <dbReference type="EMBL" id="MEY7999723.1"/>
    </source>
</evidence>
<sequence length="254" mass="27335">MTYIGIDIGSTASKVCIFDEKIEKLFVLPTGWSSVKVAGDIKLKLEKVGLKKDNCKIVATGYGRVSVPYADKTITEITCHGKGAYYLLKDDCTVIDIGGQDTKIITVKDGKVTDFTMNDKCAAGTGRFLELMANTLGLEIDELCEKAKNGSGITISSMCTVFAESEIIGLISNGSKREDIAFGIIDSITGKVKSLCQKHGEGFNYFLTGGLSDNEYIINTLSKKLQLPVKSHKYGRYAGAIGAALAAMELKSNL</sequence>
<dbReference type="InterPro" id="IPR051805">
    <property type="entry name" value="Dehydratase_Activator_Redct"/>
</dbReference>
<evidence type="ECO:0000256" key="4">
    <source>
        <dbReference type="ARBA" id="ARBA00023014"/>
    </source>
</evidence>
<dbReference type="InterPro" id="IPR043129">
    <property type="entry name" value="ATPase_NBD"/>
</dbReference>
<dbReference type="Gene3D" id="3.30.420.40">
    <property type="match status" value="2"/>
</dbReference>
<dbReference type="Pfam" id="PF01869">
    <property type="entry name" value="BcrAD_BadFG"/>
    <property type="match status" value="1"/>
</dbReference>
<dbReference type="RefSeq" id="WP_369703610.1">
    <property type="nucleotide sequence ID" value="NZ_JBGEWD010000004.1"/>
</dbReference>
<dbReference type="SUPFAM" id="SSF53067">
    <property type="entry name" value="Actin-like ATPase domain"/>
    <property type="match status" value="1"/>
</dbReference>
<accession>A0ABV4BLQ3</accession>
<dbReference type="PANTHER" id="PTHR32329:SF2">
    <property type="entry name" value="BIFUNCTIONAL PROTEIN [INCLUDES 2-HYDROXYACYL-COA DEHYDRATASE (N-TER) AND ITS ACTIVATOR DOMAIN (C_TERM)"/>
    <property type="match status" value="1"/>
</dbReference>
<dbReference type="CDD" id="cd24109">
    <property type="entry name" value="ASKHA_NBD_YjiL-like"/>
    <property type="match status" value="1"/>
</dbReference>
<organism evidence="6 7">
    <name type="scientific">Clostridium moutaii</name>
    <dbReference type="NCBI Taxonomy" id="3240932"/>
    <lineage>
        <taxon>Bacteria</taxon>
        <taxon>Bacillati</taxon>
        <taxon>Bacillota</taxon>
        <taxon>Clostridia</taxon>
        <taxon>Eubacteriales</taxon>
        <taxon>Clostridiaceae</taxon>
        <taxon>Clostridium</taxon>
    </lineage>
</organism>
<reference evidence="6 7" key="1">
    <citation type="submission" date="2024-08" db="EMBL/GenBank/DDBJ databases">
        <title>Clostridium lapicellarii sp. nov., and Clostridium renhuaiense sp. nov., two species isolated from the mud in a fermentation cellar used for producing sauce-flavour Chinese liquors.</title>
        <authorList>
            <person name="Yang F."/>
            <person name="Wang H."/>
            <person name="Chen L.Q."/>
            <person name="Zhou N."/>
            <person name="Lu J.J."/>
            <person name="Pu X.X."/>
            <person name="Wan B."/>
            <person name="Wang L."/>
            <person name="Liu S.J."/>
        </authorList>
    </citation>
    <scope>NUCLEOTIDE SEQUENCE [LARGE SCALE GENOMIC DNA]</scope>
    <source>
        <strain evidence="6 7">MT-5</strain>
    </source>
</reference>
<evidence type="ECO:0000256" key="3">
    <source>
        <dbReference type="ARBA" id="ARBA00023004"/>
    </source>
</evidence>
<dbReference type="PANTHER" id="PTHR32329">
    <property type="entry name" value="BIFUNCTIONAL PROTEIN [INCLUDES 2-HYDROXYACYL-COA DEHYDRATASE (N-TER) AND ITS ACTIVATOR DOMAIN (C_TERM)-RELATED"/>
    <property type="match status" value="1"/>
</dbReference>
<evidence type="ECO:0000256" key="1">
    <source>
        <dbReference type="ARBA" id="ARBA00001966"/>
    </source>
</evidence>
<evidence type="ECO:0000259" key="5">
    <source>
        <dbReference type="Pfam" id="PF01869"/>
    </source>
</evidence>